<protein>
    <submittedName>
        <fullName evidence="3">Nuclear transport factor 2 family protein</fullName>
    </submittedName>
</protein>
<reference evidence="3 4" key="1">
    <citation type="submission" date="2018-11" db="EMBL/GenBank/DDBJ databases">
        <title>Draft genome analysis of Rheinheimera mesophila isolated from an industrial waste site.</title>
        <authorList>
            <person name="Yu Q."/>
            <person name="Qi Y."/>
            <person name="Zhang H."/>
            <person name="Lu Y."/>
            <person name="Pu J."/>
        </authorList>
    </citation>
    <scope>NUCLEOTIDE SEQUENCE [LARGE SCALE GENOMIC DNA]</scope>
    <source>
        <strain evidence="3 4">IITR13</strain>
    </source>
</reference>
<dbReference type="EMBL" id="RRCF01000004">
    <property type="protein sequence ID" value="RRJ19582.1"/>
    <property type="molecule type" value="Genomic_DNA"/>
</dbReference>
<dbReference type="AlphaFoldDB" id="A0A3P3QEF6"/>
<sequence length="139" mass="16128">MRLLSIAILCCSYGSWAACPGQFDRSTDQQWNQFRLQSDVKRLGPLLADEFVLTHSDGRVENKHSYLQDLASSNRVNTQIENFDVQIRCFENTAIVTGRTLQQGISAGKTWQGEFRFTRVWFYQHNQWLLQASHSSRLR</sequence>
<proteinExistence type="predicted"/>
<accession>A0A3P3QEF6</accession>
<dbReference type="PROSITE" id="PS51257">
    <property type="entry name" value="PROKAR_LIPOPROTEIN"/>
    <property type="match status" value="1"/>
</dbReference>
<dbReference type="RefSeq" id="WP_046518533.1">
    <property type="nucleotide sequence ID" value="NZ_LAVS01000002.1"/>
</dbReference>
<evidence type="ECO:0000313" key="4">
    <source>
        <dbReference type="Proteomes" id="UP000276260"/>
    </source>
</evidence>
<feature type="chain" id="PRO_5018571206" evidence="1">
    <location>
        <begin position="18"/>
        <end position="139"/>
    </location>
</feature>
<feature type="signal peptide" evidence="1">
    <location>
        <begin position="1"/>
        <end position="17"/>
    </location>
</feature>
<evidence type="ECO:0000313" key="3">
    <source>
        <dbReference type="EMBL" id="RRJ19582.1"/>
    </source>
</evidence>
<comment type="caution">
    <text evidence="3">The sequence shown here is derived from an EMBL/GenBank/DDBJ whole genome shotgun (WGS) entry which is preliminary data.</text>
</comment>
<dbReference type="Gene3D" id="3.10.450.50">
    <property type="match status" value="1"/>
</dbReference>
<name>A0A3P3QEF6_9GAMM</name>
<dbReference type="Proteomes" id="UP000276260">
    <property type="component" value="Unassembled WGS sequence"/>
</dbReference>
<organism evidence="3 4">
    <name type="scientific">Rheinheimera mesophila</name>
    <dbReference type="NCBI Taxonomy" id="1547515"/>
    <lineage>
        <taxon>Bacteria</taxon>
        <taxon>Pseudomonadati</taxon>
        <taxon>Pseudomonadota</taxon>
        <taxon>Gammaproteobacteria</taxon>
        <taxon>Chromatiales</taxon>
        <taxon>Chromatiaceae</taxon>
        <taxon>Rheinheimera</taxon>
    </lineage>
</organism>
<dbReference type="InterPro" id="IPR032710">
    <property type="entry name" value="NTF2-like_dom_sf"/>
</dbReference>
<dbReference type="InterPro" id="IPR027843">
    <property type="entry name" value="DUF4440"/>
</dbReference>
<dbReference type="Pfam" id="PF14534">
    <property type="entry name" value="DUF4440"/>
    <property type="match status" value="1"/>
</dbReference>
<keyword evidence="4" id="KW-1185">Reference proteome</keyword>
<dbReference type="SUPFAM" id="SSF54427">
    <property type="entry name" value="NTF2-like"/>
    <property type="match status" value="1"/>
</dbReference>
<keyword evidence="1" id="KW-0732">Signal</keyword>
<evidence type="ECO:0000256" key="1">
    <source>
        <dbReference type="SAM" id="SignalP"/>
    </source>
</evidence>
<gene>
    <name evidence="3" type="ORF">EIK76_14110</name>
</gene>
<dbReference type="OrthoDB" id="5956292at2"/>
<evidence type="ECO:0000259" key="2">
    <source>
        <dbReference type="Pfam" id="PF14534"/>
    </source>
</evidence>
<feature type="domain" description="DUF4440" evidence="2">
    <location>
        <begin position="27"/>
        <end position="130"/>
    </location>
</feature>